<proteinExistence type="predicted"/>
<dbReference type="InterPro" id="IPR036104">
    <property type="entry name" value="BFN_sf"/>
</dbReference>
<gene>
    <name evidence="2" type="ORF">IAD17_01545</name>
</gene>
<evidence type="ECO:0000313" key="3">
    <source>
        <dbReference type="Proteomes" id="UP000824078"/>
    </source>
</evidence>
<dbReference type="PROSITE" id="PS51658">
    <property type="entry name" value="BFN"/>
    <property type="match status" value="1"/>
</dbReference>
<feature type="domain" description="BFN" evidence="1">
    <location>
        <begin position="3"/>
        <end position="140"/>
    </location>
</feature>
<dbReference type="EMBL" id="DVMQ01000006">
    <property type="protein sequence ID" value="HIU23596.1"/>
    <property type="molecule type" value="Genomic_DNA"/>
</dbReference>
<organism evidence="2 3">
    <name type="scientific">Candidatus Coprovicinus avistercoris</name>
    <dbReference type="NCBI Taxonomy" id="2840754"/>
    <lineage>
        <taxon>Bacteria</taxon>
        <taxon>Bacillati</taxon>
        <taxon>Actinomycetota</taxon>
        <taxon>Coriobacteriia</taxon>
        <taxon>Coriobacteriales</taxon>
        <taxon>Coriobacteriaceae</taxon>
        <taxon>Coriobacteriaceae incertae sedis</taxon>
        <taxon>Candidatus Coprovicinus</taxon>
    </lineage>
</organism>
<dbReference type="Gene3D" id="3.10.690.10">
    <property type="entry name" value="Bifunctional nuclease domain"/>
    <property type="match status" value="1"/>
</dbReference>
<evidence type="ECO:0000313" key="2">
    <source>
        <dbReference type="EMBL" id="HIU23596.1"/>
    </source>
</evidence>
<dbReference type="GO" id="GO:0004518">
    <property type="term" value="F:nuclease activity"/>
    <property type="evidence" value="ECO:0007669"/>
    <property type="project" value="InterPro"/>
</dbReference>
<accession>A0A9D1HVN7</accession>
<dbReference type="Pfam" id="PF02577">
    <property type="entry name" value="BFN_dom"/>
    <property type="match status" value="1"/>
</dbReference>
<dbReference type="SUPFAM" id="SSF103256">
    <property type="entry name" value="Hypothetical protein TM0160"/>
    <property type="match status" value="1"/>
</dbReference>
<reference evidence="2" key="2">
    <citation type="journal article" date="2021" name="PeerJ">
        <title>Extensive microbial diversity within the chicken gut microbiome revealed by metagenomics and culture.</title>
        <authorList>
            <person name="Gilroy R."/>
            <person name="Ravi A."/>
            <person name="Getino M."/>
            <person name="Pursley I."/>
            <person name="Horton D.L."/>
            <person name="Alikhan N.F."/>
            <person name="Baker D."/>
            <person name="Gharbi K."/>
            <person name="Hall N."/>
            <person name="Watson M."/>
            <person name="Adriaenssens E.M."/>
            <person name="Foster-Nyarko E."/>
            <person name="Jarju S."/>
            <person name="Secka A."/>
            <person name="Antonio M."/>
            <person name="Oren A."/>
            <person name="Chaudhuri R.R."/>
            <person name="La Ragione R."/>
            <person name="Hildebrand F."/>
            <person name="Pallen M.J."/>
        </authorList>
    </citation>
    <scope>NUCLEOTIDE SEQUENCE</scope>
    <source>
        <strain evidence="2">ChiHjej12B11-29160</strain>
    </source>
</reference>
<dbReference type="PANTHER" id="PTHR15160">
    <property type="entry name" value="VON HIPPEL-LINDAU PROTEIN"/>
    <property type="match status" value="1"/>
</dbReference>
<dbReference type="Proteomes" id="UP000824078">
    <property type="component" value="Unassembled WGS sequence"/>
</dbReference>
<protein>
    <submittedName>
        <fullName evidence="2">Bifunctional nuclease family protein</fullName>
    </submittedName>
</protein>
<dbReference type="PANTHER" id="PTHR15160:SF1">
    <property type="entry name" value="VON HIPPEL-LINDAU DISEASE TUMOR SUPPRESSOR"/>
    <property type="match status" value="1"/>
</dbReference>
<evidence type="ECO:0000259" key="1">
    <source>
        <dbReference type="PROSITE" id="PS51658"/>
    </source>
</evidence>
<dbReference type="InterPro" id="IPR003729">
    <property type="entry name" value="Bi_nuclease_dom"/>
</dbReference>
<name>A0A9D1HVN7_9ACTN</name>
<sequence length="179" mass="19547">MTQVRMDIETIVVGGGPVASMVVLRPRNPRLTDGNLQLPIQIGLAEASAISMGMDDSTNHRPFTHDLLKNVVSELGSTISSVGIDRVEGATFFAHVTLIRSDGEHINVDARPSDAIALAVRTKAPIFVNSDVLETAAYPDFTTVRKDEEERELKEFHDFVETLSPEDFLIGNNGESQKS</sequence>
<comment type="caution">
    <text evidence="2">The sequence shown here is derived from an EMBL/GenBank/DDBJ whole genome shotgun (WGS) entry which is preliminary data.</text>
</comment>
<reference evidence="2" key="1">
    <citation type="submission" date="2020-10" db="EMBL/GenBank/DDBJ databases">
        <authorList>
            <person name="Gilroy R."/>
        </authorList>
    </citation>
    <scope>NUCLEOTIDE SEQUENCE</scope>
    <source>
        <strain evidence="2">ChiHjej12B11-29160</strain>
    </source>
</reference>
<dbReference type="AlphaFoldDB" id="A0A9D1HVN7"/>